<dbReference type="Gene3D" id="3.40.50.970">
    <property type="match status" value="2"/>
</dbReference>
<proteinExistence type="inferred from homology"/>
<dbReference type="Gene3D" id="3.40.50.920">
    <property type="match status" value="1"/>
</dbReference>
<feature type="binding site" evidence="12">
    <location>
        <position position="700"/>
    </location>
    <ligand>
        <name>[4Fe-4S] cluster</name>
        <dbReference type="ChEBI" id="CHEBI:49883"/>
        <label>1</label>
    </ligand>
</feature>
<dbReference type="NCBIfam" id="TIGR02176">
    <property type="entry name" value="pyruv_ox_red"/>
    <property type="match status" value="1"/>
</dbReference>
<feature type="site" description="Important for catalytic activity" evidence="11">
    <location>
        <position position="1006"/>
    </location>
</feature>
<evidence type="ECO:0000256" key="5">
    <source>
        <dbReference type="ARBA" id="ARBA00022982"/>
    </source>
</evidence>
<dbReference type="GO" id="GO:0005506">
    <property type="term" value="F:iron ion binding"/>
    <property type="evidence" value="ECO:0007669"/>
    <property type="project" value="InterPro"/>
</dbReference>
<dbReference type="Pfam" id="PF10371">
    <property type="entry name" value="EKR"/>
    <property type="match status" value="1"/>
</dbReference>
<evidence type="ECO:0000256" key="1">
    <source>
        <dbReference type="ARBA" id="ARBA00009032"/>
    </source>
</evidence>
<evidence type="ECO:0000256" key="3">
    <source>
        <dbReference type="ARBA" id="ARBA00022485"/>
    </source>
</evidence>
<dbReference type="Pfam" id="PF12838">
    <property type="entry name" value="Fer4_7"/>
    <property type="match status" value="1"/>
</dbReference>
<feature type="binding site" evidence="12">
    <location>
        <position position="751"/>
    </location>
    <ligand>
        <name>[4Fe-4S] cluster</name>
        <dbReference type="ChEBI" id="CHEBI:49883"/>
        <label>2</label>
    </ligand>
</feature>
<evidence type="ECO:0000256" key="6">
    <source>
        <dbReference type="ARBA" id="ARBA00023002"/>
    </source>
</evidence>
<feature type="binding site" evidence="12">
    <location>
        <position position="694"/>
    </location>
    <ligand>
        <name>[4Fe-4S] cluster</name>
        <dbReference type="ChEBI" id="CHEBI:49883"/>
        <label>1</label>
    </ligand>
</feature>
<evidence type="ECO:0000256" key="9">
    <source>
        <dbReference type="PIRNR" id="PIRNR000159"/>
    </source>
</evidence>
<dbReference type="InterPro" id="IPR002880">
    <property type="entry name" value="Pyrv_Fd/Flavodoxin_OxRdtase_N"/>
</dbReference>
<dbReference type="SUPFAM" id="SSF54862">
    <property type="entry name" value="4Fe-4S ferredoxins"/>
    <property type="match status" value="1"/>
</dbReference>
<dbReference type="GO" id="GO:0006979">
    <property type="term" value="P:response to oxidative stress"/>
    <property type="evidence" value="ECO:0007669"/>
    <property type="project" value="TreeGrafter"/>
</dbReference>
<dbReference type="InterPro" id="IPR029061">
    <property type="entry name" value="THDP-binding"/>
</dbReference>
<dbReference type="PROSITE" id="PS51379">
    <property type="entry name" value="4FE4S_FER_2"/>
    <property type="match status" value="2"/>
</dbReference>
<keyword evidence="3 12" id="KW-0004">4Fe-4S</keyword>
<feature type="binding site" evidence="10">
    <location>
        <begin position="1001"/>
        <end position="1006"/>
    </location>
    <ligand>
        <name>thiamine diphosphate</name>
        <dbReference type="ChEBI" id="CHEBI:58937"/>
    </ligand>
</feature>
<dbReference type="FunFam" id="3.40.920.10:FF:000001">
    <property type="entry name" value="Pyruvate:ferredoxin (Flavodoxin) oxidoreductase"/>
    <property type="match status" value="1"/>
</dbReference>
<accession>A0A426DGQ5</accession>
<sequence>MARKMKTMDGNQAAAHVSYAYTEVAAIYPITPSSVMPEHVDEWATEGRENIFGQTVQVTEMQSEAGAAGAVHGSLSAGALTTTFTASQGLLLMIPNLYKVAGEQLPGVFNVSARAIASHALSIFGDHSDVYACRQTGAAMLCESSVQEVMDLTAVAHCAALEGKIPFINFFDGFRTSHEIQKIETWDYEDLKDLVNMDAIDEFRAHALNPNHPCQRGSAQNPDIFFQAREACNPYYDALPGIVQDYMDKVNAKIGTDYKLFNYYGAPDAERVIVAMGSVCDTIEETIDYLLAAGEKVGVVKVRLYRPFSAQALIDAIPDSVKTISVLDRTKEPGALGEPLYLDVVAALKGTKFDAVPVLSGRYGLGSKDTTPAQIVAVLKNTEKKLFTIGIEDDVTNLSLDAGAPLVTTPEGTINCKFWGLGADGTVGANKNSIKIIGDNTDMYAQAYFDYDSKKSGGVTMSHLRFGKSPIKSTYLIRQANFVACHNPSYIDKYNMVQELVDGGTFLLNCPWDAEGLDKHLPGQVKAFIANHGIKFYTIDGIKIGKEIGLGGRINTVLQSAFFKLAAIIPEEEAIDLMKKAAKATYGRKGDKIVQMNYDAIDAGAKQVVEVTVPDSWKDAADEGLTVPHVSEDGRKDVVDFVKNIQAKVNAQEGNSLPVSAFKDYVDGSTPSGSSAYEKRGIAVDIPIWKPENCIQCNRCAYVCPHAVIRPVALTEEEAAKVPEGQAVLPMTGMPEMKFAITVSGLDCTGCGSCANVCPGKKGEKALVMENMEANVETVQKGFDFGIEIPVKPEVVAKFKPATVKGSQFKQPLLEFSGACAGCGETPYAKLITQLFGDRMYIANATGCSSIWGNSSPSTPYTVDANGRGPAWSNSLFEDNAEFGYGMLLAQNTIRDRLKVKVEKLAESGDNADVKAAAKEYLDTFNIGAENGAATDKLVAALEACDCGCAERAELLKEKDFLAKKSQWVFGGDGWAYDIGFGGVDHVLASGKDINVMVFDTEVYSNTGGQSSKATKTGATAQFAAGGKETKKKDLAGIAMSYGYVYVAQIAMGADFNQTVKAISEAEAYPGPSLIIAYAPCINHGIKKGMSKAQTEEQLAVECGYWNNFRYNPAAEGNKFTLDSKEPKGEEYQAFLDGEVRYNALKRANPEKAAKLFAQNEKEAMERYAYLKKLVTLYGED</sequence>
<evidence type="ECO:0000256" key="2">
    <source>
        <dbReference type="ARBA" id="ARBA00022448"/>
    </source>
</evidence>
<feature type="binding site" evidence="12">
    <location>
        <position position="704"/>
    </location>
    <ligand>
        <name>[4Fe-4S] cluster</name>
        <dbReference type="ChEBI" id="CHEBI:49883"/>
        <label>2</label>
    </ligand>
</feature>
<dbReference type="CDD" id="cd07034">
    <property type="entry name" value="TPP_PYR_PFOR_IOR-alpha_like"/>
    <property type="match status" value="1"/>
</dbReference>
<dbReference type="Gene3D" id="4.10.780.10">
    <property type="entry name" value="Pyruvate-flavodoxin oxidoreductase, EKR domain"/>
    <property type="match status" value="1"/>
</dbReference>
<feature type="binding site" evidence="10">
    <location>
        <begin position="972"/>
        <end position="975"/>
    </location>
    <ligand>
        <name>thiamine diphosphate</name>
        <dbReference type="ChEBI" id="CHEBI:58937"/>
    </ligand>
</feature>
<dbReference type="GO" id="GO:0030976">
    <property type="term" value="F:thiamine pyrophosphate binding"/>
    <property type="evidence" value="ECO:0007669"/>
    <property type="project" value="InterPro"/>
</dbReference>
<comment type="similarity">
    <text evidence="1 9">Belongs to the pyruvate:ferredoxin/flavodoxin oxidoreductase family.</text>
</comment>
<dbReference type="InterPro" id="IPR033412">
    <property type="entry name" value="PFOR_II"/>
</dbReference>
<dbReference type="EMBL" id="RHJS01000002">
    <property type="protein sequence ID" value="RRK32020.1"/>
    <property type="molecule type" value="Genomic_DNA"/>
</dbReference>
<dbReference type="SUPFAM" id="SSF52518">
    <property type="entry name" value="Thiamin diphosphate-binding fold (THDP-binding)"/>
    <property type="match status" value="2"/>
</dbReference>
<feature type="binding site" evidence="12">
    <location>
        <position position="1081"/>
    </location>
    <ligand>
        <name>[4Fe-4S] cluster</name>
        <dbReference type="ChEBI" id="CHEBI:49883"/>
        <label>3</label>
    </ligand>
</feature>
<dbReference type="InterPro" id="IPR019752">
    <property type="entry name" value="Pyrv/ketoisovalerate_OxRed_cat"/>
</dbReference>
<feature type="binding site" evidence="10">
    <location>
        <position position="114"/>
    </location>
    <ligand>
        <name>pyruvate</name>
        <dbReference type="ChEBI" id="CHEBI:15361"/>
    </ligand>
</feature>
<keyword evidence="2 9" id="KW-0813">Transport</keyword>
<dbReference type="EC" id="1.2.7.1" evidence="9"/>
<evidence type="ECO:0000256" key="8">
    <source>
        <dbReference type="ARBA" id="ARBA00023014"/>
    </source>
</evidence>
<feature type="domain" description="4Fe-4S ferredoxin-type" evidence="13">
    <location>
        <begin position="685"/>
        <end position="714"/>
    </location>
</feature>
<feature type="binding site" evidence="10">
    <location>
        <position position="848"/>
    </location>
    <ligand>
        <name>thiamine diphosphate</name>
        <dbReference type="ChEBI" id="CHEBI:58937"/>
    </ligand>
</feature>
<comment type="cofactor">
    <cofactor evidence="12">
        <name>[4Fe-4S] cluster</name>
        <dbReference type="ChEBI" id="CHEBI:49883"/>
    </cofactor>
    <text evidence="12">Binds 3 [4Fe-4S] clusters per subunit.</text>
</comment>
<dbReference type="InterPro" id="IPR019456">
    <property type="entry name" value="Pyrv-flavodox_OxRtase_EKR"/>
</dbReference>
<dbReference type="Pfam" id="PF17147">
    <property type="entry name" value="PFOR_II"/>
    <property type="match status" value="1"/>
</dbReference>
<dbReference type="GO" id="GO:0019164">
    <property type="term" value="F:pyruvate synthase activity"/>
    <property type="evidence" value="ECO:0007669"/>
    <property type="project" value="UniProtKB-EC"/>
</dbReference>
<dbReference type="Gene3D" id="3.30.70.20">
    <property type="match status" value="1"/>
</dbReference>
<dbReference type="FunFam" id="3.30.70.20:FF:000022">
    <property type="entry name" value="Pyruvate:ferredoxin (Flavodoxin) oxidoreductase"/>
    <property type="match status" value="1"/>
</dbReference>
<evidence type="ECO:0000256" key="10">
    <source>
        <dbReference type="PIRSR" id="PIRSR000159-1"/>
    </source>
</evidence>
<dbReference type="RefSeq" id="WP_125127569.1">
    <property type="nucleotide sequence ID" value="NZ_RHJS01000002.1"/>
</dbReference>
<feature type="binding site" evidence="12">
    <location>
        <position position="697"/>
    </location>
    <ligand>
        <name>[4Fe-4S] cluster</name>
        <dbReference type="ChEBI" id="CHEBI:49883"/>
        <label>1</label>
    </ligand>
</feature>
<dbReference type="FunFam" id="3.40.50.970:FF:000012">
    <property type="entry name" value="Pyruvate:ferredoxin (Flavodoxin) oxidoreductase"/>
    <property type="match status" value="1"/>
</dbReference>
<dbReference type="Pfam" id="PF02775">
    <property type="entry name" value="TPP_enzyme_C"/>
    <property type="match status" value="1"/>
</dbReference>
<gene>
    <name evidence="14" type="primary">nifJ</name>
    <name evidence="14" type="ORF">EBB54_12025</name>
</gene>
<protein>
    <recommendedName>
        <fullName evidence="9">Pyruvate:ferredoxin oxidoreductase</fullName>
        <ecNumber evidence="9">1.2.7.1</ecNumber>
    </recommendedName>
    <alternativeName>
        <fullName evidence="9">Pyruvate synthase</fullName>
    </alternativeName>
</protein>
<feature type="binding site" evidence="12">
    <location>
        <position position="748"/>
    </location>
    <ligand>
        <name>[4Fe-4S] cluster</name>
        <dbReference type="ChEBI" id="CHEBI:49883"/>
        <label>2</label>
    </ligand>
</feature>
<dbReference type="PIRSF" id="PIRSF000159">
    <property type="entry name" value="NifJ"/>
    <property type="match status" value="1"/>
</dbReference>
<feature type="binding site" evidence="12">
    <location>
        <position position="820"/>
    </location>
    <ligand>
        <name>[4Fe-4S] cluster</name>
        <dbReference type="ChEBI" id="CHEBI:49883"/>
        <label>3</label>
    </ligand>
</feature>
<dbReference type="Gene3D" id="3.40.920.10">
    <property type="entry name" value="Pyruvate-ferredoxin oxidoreductase, PFOR, domain III"/>
    <property type="match status" value="1"/>
</dbReference>
<evidence type="ECO:0000313" key="15">
    <source>
        <dbReference type="Proteomes" id="UP000274920"/>
    </source>
</evidence>
<dbReference type="InterPro" id="IPR050722">
    <property type="entry name" value="Pyruvate:ferred/Flavod_OxRd"/>
</dbReference>
<keyword evidence="15" id="KW-1185">Reference proteome</keyword>
<keyword evidence="14" id="KW-0670">Pyruvate</keyword>
<keyword evidence="4 12" id="KW-0479">Metal-binding</keyword>
<dbReference type="SMART" id="SM00890">
    <property type="entry name" value="EKR"/>
    <property type="match status" value="1"/>
</dbReference>
<reference evidence="14" key="1">
    <citation type="submission" date="2018-10" db="EMBL/GenBank/DDBJ databases">
        <title>Schaedlerella arabinophila gen. nov. sp. nov., isolated from the mouse intestinal tract and comparative analysis with the genome of the closely related altered Schaedler flora strain ASF502.</title>
        <authorList>
            <person name="Miyake S."/>
            <person name="Soh M."/>
            <person name="Seedorf H."/>
        </authorList>
    </citation>
    <scope>NUCLEOTIDE SEQUENCE [LARGE SCALE GENOMIC DNA]</scope>
    <source>
        <strain evidence="14">DSM 106076</strain>
    </source>
</reference>
<dbReference type="PANTHER" id="PTHR32154">
    <property type="entry name" value="PYRUVATE-FLAVODOXIN OXIDOREDUCTASE-RELATED"/>
    <property type="match status" value="1"/>
</dbReference>
<evidence type="ECO:0000313" key="14">
    <source>
        <dbReference type="EMBL" id="RRK32020.1"/>
    </source>
</evidence>
<dbReference type="FunFam" id="3.40.50.920:FF:000007">
    <property type="entry name" value="Pyruvate:ferredoxin (Flavodoxin) oxidoreductase"/>
    <property type="match status" value="1"/>
</dbReference>
<dbReference type="PANTHER" id="PTHR32154:SF0">
    <property type="entry name" value="PYRUVATE-FLAVODOXIN OXIDOREDUCTASE-RELATED"/>
    <property type="match status" value="1"/>
</dbReference>
<dbReference type="InterPro" id="IPR011766">
    <property type="entry name" value="TPP_enzyme_TPP-bd"/>
</dbReference>
<dbReference type="InterPro" id="IPR017900">
    <property type="entry name" value="4Fe4S_Fe_S_CS"/>
</dbReference>
<dbReference type="GO" id="GO:0022900">
    <property type="term" value="P:electron transport chain"/>
    <property type="evidence" value="ECO:0007669"/>
    <property type="project" value="InterPro"/>
</dbReference>
<comment type="catalytic activity">
    <reaction evidence="9">
        <text>2 oxidized [2Fe-2S]-[ferredoxin] + pyruvate + CoA = 2 reduced [2Fe-2S]-[ferredoxin] + acetyl-CoA + CO2 + H(+)</text>
        <dbReference type="Rhea" id="RHEA:12765"/>
        <dbReference type="Rhea" id="RHEA-COMP:10000"/>
        <dbReference type="Rhea" id="RHEA-COMP:10001"/>
        <dbReference type="ChEBI" id="CHEBI:15361"/>
        <dbReference type="ChEBI" id="CHEBI:15378"/>
        <dbReference type="ChEBI" id="CHEBI:16526"/>
        <dbReference type="ChEBI" id="CHEBI:33737"/>
        <dbReference type="ChEBI" id="CHEBI:33738"/>
        <dbReference type="ChEBI" id="CHEBI:57287"/>
        <dbReference type="ChEBI" id="CHEBI:57288"/>
        <dbReference type="EC" id="1.2.7.1"/>
    </reaction>
</comment>
<keyword evidence="7 12" id="KW-0408">Iron</keyword>
<comment type="caution">
    <text evidence="14">The sequence shown here is derived from an EMBL/GenBank/DDBJ whole genome shotgun (WGS) entry which is preliminary data.</text>
</comment>
<dbReference type="InterPro" id="IPR017896">
    <property type="entry name" value="4Fe4S_Fe-S-bd"/>
</dbReference>
<keyword evidence="5 9" id="KW-0249">Electron transport</keyword>
<dbReference type="SUPFAM" id="SSF53323">
    <property type="entry name" value="Pyruvate-ferredoxin oxidoreductase, PFOR, domain III"/>
    <property type="match status" value="1"/>
</dbReference>
<name>A0A426DGQ5_9FIRM</name>
<feature type="site" description="Important for catalytic activity" evidence="11">
    <location>
        <position position="31"/>
    </location>
</feature>
<dbReference type="InterPro" id="IPR009014">
    <property type="entry name" value="Transketo_C/PFOR_II"/>
</dbReference>
<feature type="binding site" evidence="12">
    <location>
        <position position="848"/>
    </location>
    <ligand>
        <name>[4Fe-4S] cluster</name>
        <dbReference type="ChEBI" id="CHEBI:49883"/>
        <label>3</label>
    </ligand>
</feature>
<feature type="binding site" evidence="12">
    <location>
        <position position="754"/>
    </location>
    <ligand>
        <name>[4Fe-4S] cluster</name>
        <dbReference type="ChEBI" id="CHEBI:49883"/>
        <label>2</label>
    </ligand>
</feature>
<dbReference type="InterPro" id="IPR002869">
    <property type="entry name" value="Pyrv_flavodox_OxRed_cen"/>
</dbReference>
<keyword evidence="6 9" id="KW-0560">Oxidoreductase</keyword>
<dbReference type="CDD" id="cd03377">
    <property type="entry name" value="TPP_PFOR_PNO"/>
    <property type="match status" value="1"/>
</dbReference>
<dbReference type="Pfam" id="PF01558">
    <property type="entry name" value="POR"/>
    <property type="match status" value="1"/>
</dbReference>
<feature type="binding site" evidence="12">
    <location>
        <position position="758"/>
    </location>
    <ligand>
        <name>[4Fe-4S] cluster</name>
        <dbReference type="ChEBI" id="CHEBI:49883"/>
        <label>1</label>
    </ligand>
</feature>
<dbReference type="InterPro" id="IPR037112">
    <property type="entry name" value="Pyrv-flavodox_OxR_EKR_sf"/>
</dbReference>
<dbReference type="AlphaFoldDB" id="A0A426DGQ5"/>
<evidence type="ECO:0000259" key="13">
    <source>
        <dbReference type="PROSITE" id="PS51379"/>
    </source>
</evidence>
<dbReference type="Pfam" id="PF01855">
    <property type="entry name" value="POR_N"/>
    <property type="match status" value="1"/>
</dbReference>
<keyword evidence="8 12" id="KW-0411">Iron-sulfur</keyword>
<feature type="binding site" evidence="10">
    <location>
        <position position="31"/>
    </location>
    <ligand>
        <name>pyruvate</name>
        <dbReference type="ChEBI" id="CHEBI:15361"/>
    </ligand>
</feature>
<evidence type="ECO:0000256" key="11">
    <source>
        <dbReference type="PIRSR" id="PIRSR000159-2"/>
    </source>
</evidence>
<dbReference type="SUPFAM" id="SSF52922">
    <property type="entry name" value="TK C-terminal domain-like"/>
    <property type="match status" value="1"/>
</dbReference>
<organism evidence="14 15">
    <name type="scientific">Schaedlerella arabinosiphila</name>
    <dbReference type="NCBI Taxonomy" id="2044587"/>
    <lineage>
        <taxon>Bacteria</taxon>
        <taxon>Bacillati</taxon>
        <taxon>Bacillota</taxon>
        <taxon>Clostridia</taxon>
        <taxon>Lachnospirales</taxon>
        <taxon>Lachnospiraceae</taxon>
        <taxon>Schaedlerella</taxon>
    </lineage>
</organism>
<feature type="domain" description="4Fe-4S ferredoxin-type" evidence="13">
    <location>
        <begin position="739"/>
        <end position="759"/>
    </location>
</feature>
<feature type="site" description="Important for catalytic activity" evidence="11">
    <location>
        <position position="64"/>
    </location>
</feature>
<evidence type="ECO:0000256" key="12">
    <source>
        <dbReference type="PIRSR" id="PIRSR000159-50"/>
    </source>
</evidence>
<feature type="binding site" evidence="10">
    <location>
        <position position="64"/>
    </location>
    <ligand>
        <name>thiamine diphosphate</name>
        <dbReference type="ChEBI" id="CHEBI:58937"/>
    </ligand>
</feature>
<feature type="binding site" evidence="12">
    <location>
        <position position="823"/>
    </location>
    <ligand>
        <name>[4Fe-4S] cluster</name>
        <dbReference type="ChEBI" id="CHEBI:49883"/>
        <label>3</label>
    </ligand>
</feature>
<evidence type="ECO:0000256" key="4">
    <source>
        <dbReference type="ARBA" id="ARBA00022723"/>
    </source>
</evidence>
<evidence type="ECO:0000256" key="7">
    <source>
        <dbReference type="ARBA" id="ARBA00023004"/>
    </source>
</evidence>
<dbReference type="GO" id="GO:0051539">
    <property type="term" value="F:4 iron, 4 sulfur cluster binding"/>
    <property type="evidence" value="ECO:0007669"/>
    <property type="project" value="UniProtKB-KW"/>
</dbReference>
<dbReference type="PROSITE" id="PS00198">
    <property type="entry name" value="4FE4S_FER_1"/>
    <property type="match status" value="2"/>
</dbReference>
<dbReference type="FunFam" id="3.40.50.970:FF:000041">
    <property type="entry name" value="Pyruvate:ferredoxin (Flavodoxin) oxidoreductase"/>
    <property type="match status" value="1"/>
</dbReference>
<dbReference type="Proteomes" id="UP000274920">
    <property type="component" value="Unassembled WGS sequence"/>
</dbReference>
<feature type="binding site" evidence="10">
    <location>
        <position position="825"/>
    </location>
    <ligand>
        <name>thiamine diphosphate</name>
        <dbReference type="ChEBI" id="CHEBI:58937"/>
    </ligand>
</feature>
<feature type="site" description="Important for catalytic activity" evidence="11">
    <location>
        <position position="114"/>
    </location>
</feature>
<dbReference type="InterPro" id="IPR011895">
    <property type="entry name" value="Pyrv_flavodox_OxRed"/>
</dbReference>